<comment type="caution">
    <text evidence="1">The sequence shown here is derived from an EMBL/GenBank/DDBJ whole genome shotgun (WGS) entry which is preliminary data.</text>
</comment>
<reference evidence="1 2" key="1">
    <citation type="submission" date="2024-04" db="EMBL/GenBank/DDBJ databases">
        <title>Novel genus in family Flammeovirgaceae.</title>
        <authorList>
            <person name="Nguyen T.H."/>
            <person name="Vuong T.Q."/>
            <person name="Le H."/>
            <person name="Kim S.-G."/>
        </authorList>
    </citation>
    <scope>NUCLEOTIDE SEQUENCE [LARGE SCALE GENOMIC DNA]</scope>
    <source>
        <strain evidence="1 2">JCM 23209</strain>
    </source>
</reference>
<dbReference type="AlphaFoldDB" id="A0AAW9S3R0"/>
<proteinExistence type="predicted"/>
<organism evidence="1 2">
    <name type="scientific">Rapidithrix thailandica</name>
    <dbReference type="NCBI Taxonomy" id="413964"/>
    <lineage>
        <taxon>Bacteria</taxon>
        <taxon>Pseudomonadati</taxon>
        <taxon>Bacteroidota</taxon>
        <taxon>Cytophagia</taxon>
        <taxon>Cytophagales</taxon>
        <taxon>Flammeovirgaceae</taxon>
        <taxon>Rapidithrix</taxon>
    </lineage>
</organism>
<evidence type="ECO:0000313" key="2">
    <source>
        <dbReference type="Proteomes" id="UP001403385"/>
    </source>
</evidence>
<accession>A0AAW9S3R0</accession>
<keyword evidence="2" id="KW-1185">Reference proteome</keyword>
<name>A0AAW9S3R0_9BACT</name>
<dbReference type="Proteomes" id="UP001403385">
    <property type="component" value="Unassembled WGS sequence"/>
</dbReference>
<protein>
    <submittedName>
        <fullName evidence="1">Uncharacterized protein</fullName>
    </submittedName>
</protein>
<dbReference type="EMBL" id="JBDKWZ010000027">
    <property type="protein sequence ID" value="MEN7551819.1"/>
    <property type="molecule type" value="Genomic_DNA"/>
</dbReference>
<gene>
    <name evidence="1" type="ORF">AAG747_28140</name>
</gene>
<evidence type="ECO:0000313" key="1">
    <source>
        <dbReference type="EMBL" id="MEN7551819.1"/>
    </source>
</evidence>
<dbReference type="RefSeq" id="WP_346824597.1">
    <property type="nucleotide sequence ID" value="NZ_JBDKWZ010000027.1"/>
</dbReference>
<sequence length="46" mass="5211">MYDIQYFIFYKATSFVAGYTLANTQNTNRAVIAFTDRSKGLAVLIL</sequence>